<dbReference type="InterPro" id="IPR012292">
    <property type="entry name" value="Globin/Proto"/>
</dbReference>
<dbReference type="SUPFAM" id="SSF46458">
    <property type="entry name" value="Globin-like"/>
    <property type="match status" value="1"/>
</dbReference>
<dbReference type="InterPro" id="IPR009050">
    <property type="entry name" value="Globin-like_sf"/>
</dbReference>
<proteinExistence type="predicted"/>
<evidence type="ECO:0000256" key="4">
    <source>
        <dbReference type="ARBA" id="ARBA00023004"/>
    </source>
</evidence>
<reference evidence="6" key="1">
    <citation type="journal article" date="2019" name="Int. J. Syst. Evol. Microbiol.">
        <title>The Global Catalogue of Microorganisms (GCM) 10K type strain sequencing project: providing services to taxonomists for standard genome sequencing and annotation.</title>
        <authorList>
            <consortium name="The Broad Institute Genomics Platform"/>
            <consortium name="The Broad Institute Genome Sequencing Center for Infectious Disease"/>
            <person name="Wu L."/>
            <person name="Ma J."/>
        </authorList>
    </citation>
    <scope>NUCLEOTIDE SEQUENCE [LARGE SCALE GENOMIC DNA]</scope>
    <source>
        <strain evidence="6">KCTC 52232</strain>
    </source>
</reference>
<evidence type="ECO:0000256" key="1">
    <source>
        <dbReference type="ARBA" id="ARBA00022448"/>
    </source>
</evidence>
<gene>
    <name evidence="5" type="ORF">ACFSYC_18585</name>
</gene>
<keyword evidence="1" id="KW-0813">Transport</keyword>
<keyword evidence="2" id="KW-0349">Heme</keyword>
<dbReference type="CDD" id="cd08916">
    <property type="entry name" value="TrHb3_P"/>
    <property type="match status" value="1"/>
</dbReference>
<dbReference type="RefSeq" id="WP_377130352.1">
    <property type="nucleotide sequence ID" value="NZ_JBHUON010000033.1"/>
</dbReference>
<sequence length="141" mass="16047">MQADEKSLDNNQGKMTDIKDETSIKILVDDFYTSVRGDLLLGPVFAEAIGGDWKPHLDKMYLFWNAALFGKPGFKGNPFMKHLPLPIKADHFERWVDLFGLTVDKHFNGVVAEDAKKRAGVMSLMFQHKLFSARDKSKIIF</sequence>
<evidence type="ECO:0000313" key="6">
    <source>
        <dbReference type="Proteomes" id="UP001597601"/>
    </source>
</evidence>
<dbReference type="InterPro" id="IPR001486">
    <property type="entry name" value="Hemoglobin_trunc"/>
</dbReference>
<keyword evidence="6" id="KW-1185">Reference proteome</keyword>
<dbReference type="Proteomes" id="UP001597601">
    <property type="component" value="Unassembled WGS sequence"/>
</dbReference>
<protein>
    <submittedName>
        <fullName evidence="5">Group III truncated hemoglobin</fullName>
    </submittedName>
</protein>
<evidence type="ECO:0000256" key="3">
    <source>
        <dbReference type="ARBA" id="ARBA00022723"/>
    </source>
</evidence>
<dbReference type="Gene3D" id="1.10.490.10">
    <property type="entry name" value="Globins"/>
    <property type="match status" value="1"/>
</dbReference>
<accession>A0ABW5XUS5</accession>
<organism evidence="5 6">
    <name type="scientific">Mucilaginibacter antarcticus</name>
    <dbReference type="NCBI Taxonomy" id="1855725"/>
    <lineage>
        <taxon>Bacteria</taxon>
        <taxon>Pseudomonadati</taxon>
        <taxon>Bacteroidota</taxon>
        <taxon>Sphingobacteriia</taxon>
        <taxon>Sphingobacteriales</taxon>
        <taxon>Sphingobacteriaceae</taxon>
        <taxon>Mucilaginibacter</taxon>
    </lineage>
</organism>
<dbReference type="EMBL" id="JBHUON010000033">
    <property type="protein sequence ID" value="MFD2866709.1"/>
    <property type="molecule type" value="Genomic_DNA"/>
</dbReference>
<comment type="caution">
    <text evidence="5">The sequence shown here is derived from an EMBL/GenBank/DDBJ whole genome shotgun (WGS) entry which is preliminary data.</text>
</comment>
<evidence type="ECO:0000313" key="5">
    <source>
        <dbReference type="EMBL" id="MFD2866709.1"/>
    </source>
</evidence>
<keyword evidence="3" id="KW-0479">Metal-binding</keyword>
<evidence type="ECO:0000256" key="2">
    <source>
        <dbReference type="ARBA" id="ARBA00022617"/>
    </source>
</evidence>
<keyword evidence="4" id="KW-0408">Iron</keyword>
<dbReference type="Pfam" id="PF01152">
    <property type="entry name" value="Bac_globin"/>
    <property type="match status" value="1"/>
</dbReference>
<name>A0ABW5XUS5_9SPHI</name>